<accession>A0AB34IZG8</accession>
<organism evidence="1 2">
    <name type="scientific">Prymnesium parvum</name>
    <name type="common">Toxic golden alga</name>
    <dbReference type="NCBI Taxonomy" id="97485"/>
    <lineage>
        <taxon>Eukaryota</taxon>
        <taxon>Haptista</taxon>
        <taxon>Haptophyta</taxon>
        <taxon>Prymnesiophyceae</taxon>
        <taxon>Prymnesiales</taxon>
        <taxon>Prymnesiaceae</taxon>
        <taxon>Prymnesium</taxon>
    </lineage>
</organism>
<dbReference type="AlphaFoldDB" id="A0AB34IZG8"/>
<comment type="caution">
    <text evidence="1">The sequence shown here is derived from an EMBL/GenBank/DDBJ whole genome shotgun (WGS) entry which is preliminary data.</text>
</comment>
<evidence type="ECO:0000313" key="1">
    <source>
        <dbReference type="EMBL" id="KAL1510331.1"/>
    </source>
</evidence>
<dbReference type="Proteomes" id="UP001515480">
    <property type="component" value="Unassembled WGS sequence"/>
</dbReference>
<protein>
    <recommendedName>
        <fullName evidence="3">RING-type domain-containing protein</fullName>
    </recommendedName>
</protein>
<proteinExistence type="predicted"/>
<sequence>MEQLTEGPKDGNKTKGQHVAEAYADTLKVATALRPMELFAFDSPRSSIQELKERMDLFKDGFKLPAAYVHADWGGPINFTKPFSSNATPVFTLAAKAAKEFLHRGGHPSSAVADHDFAPQEHVEGLLGGLEDEDSMPCDHCATPFPKLQLHVCCVCSGNFCPQCSDPSLDAAENMRVHERVDVDLDDEVDGDDDPPAVNYWCRLCVDVEGAEQVETEARREARLAGNEAVLLDEV</sequence>
<keyword evidence="2" id="KW-1185">Reference proteome</keyword>
<gene>
    <name evidence="1" type="ORF">AB1Y20_006648</name>
</gene>
<evidence type="ECO:0008006" key="3">
    <source>
        <dbReference type="Google" id="ProtNLM"/>
    </source>
</evidence>
<name>A0AB34IZG8_PRYPA</name>
<dbReference type="EMBL" id="JBGBPQ010000015">
    <property type="protein sequence ID" value="KAL1510331.1"/>
    <property type="molecule type" value="Genomic_DNA"/>
</dbReference>
<evidence type="ECO:0000313" key="2">
    <source>
        <dbReference type="Proteomes" id="UP001515480"/>
    </source>
</evidence>
<reference evidence="1 2" key="1">
    <citation type="journal article" date="2024" name="Science">
        <title>Giant polyketide synthase enzymes in the biosynthesis of giant marine polyether toxins.</title>
        <authorList>
            <person name="Fallon T.R."/>
            <person name="Shende V.V."/>
            <person name="Wierzbicki I.H."/>
            <person name="Pendleton A.L."/>
            <person name="Watervoot N.F."/>
            <person name="Auber R.P."/>
            <person name="Gonzalez D.J."/>
            <person name="Wisecaver J.H."/>
            <person name="Moore B.S."/>
        </authorList>
    </citation>
    <scope>NUCLEOTIDE SEQUENCE [LARGE SCALE GENOMIC DNA]</scope>
    <source>
        <strain evidence="1 2">12B1</strain>
    </source>
</reference>